<evidence type="ECO:0000313" key="5">
    <source>
        <dbReference type="Proteomes" id="UP000824469"/>
    </source>
</evidence>
<evidence type="ECO:0008006" key="6">
    <source>
        <dbReference type="Google" id="ProtNLM"/>
    </source>
</evidence>
<keyword evidence="5" id="KW-1185">Reference proteome</keyword>
<gene>
    <name evidence="4" type="ORF">KI387_027139</name>
</gene>
<dbReference type="InterPro" id="IPR027417">
    <property type="entry name" value="P-loop_NTPase"/>
</dbReference>
<sequence length="983" mass="113874">ECQMSVKESIVARIRKDLYNAIKKTWERMILPGAVDLEEPELPLDEERRKILECIKTDIQKSREMQEQLNSLVRDQLKGAGEEKLLLVVTPQEDVVKGFPPVELKRLFGEIEVHAPGAASFYMAQGWKRWREETKANLKKKLLEDVVFGKKYVAERQAHVMLYRDRVIGKTWYDANEKRWEMDPVAAAYAVTKELVGRARIRHDWAVMYIVLKGDDREYYVDIQEFNALFEQVGGFDGLYVKMVTSGVPTTVEFMWIPFKEWDLCSQIMILIKVLYRSPIQMWNSTLVSKARTWYLNKLILIFDDFMVQEGFDIYYNLARNKLYDSVWFFEWRIRTEKRFKEATAGTHITESRGKRRVRGSGKGIFVNLFWWFLKLSIRFFFYAYPLLLLFRFLREKYSRVCELLSSVFSPEAANPELPFRRGLINRFRKRTSSRKKRPPLFRPDIKVAFDRMKRIRNPPLRLEEITGIDAVKEELIEVVTFLKNPKHFKEMGARAPRGILILGDSDSPKETLVLAIAAEAKVPLLEVRRTDIVGLKDKVGEGPSRVRELFQTARDLAPMIIYMDRFDSFAVSRGEIDDTKMKFQDTRDHEAIINQFLVELDGFETQEGVVFIASAETPDAIDEALRRPGRMDRTFTMSLPNEKERLALLQSAGKLTTHGDLIDWKKVAEKTFGLTVSQVESVPHSLEFSSFATKTGDDEELFSIYGWLATLSNVTPHRLKKSKWMKKLNAALIDWLGLQVTKEDMESTIQLMEPYDMISPGLEVDSPPFTWTREFKLPHAVWAAGRGLVALLLPNFHSVDLIWLEPTGWKGVGFTKFTREGGGDLEDLQAKSRSYLEKQLVLCFGSYVAARLLLPSEESNNLSRLEIDEARQIATRMVLEYGWGPDDNHMVYWTMELQYKGNLNLGMDHKTELEAKIEKLFNMACDKAAELILKNRRSLDALVEHLLEYDAVNKKGMSRILEENGAVQEPEPFMLITYKNYE</sequence>
<dbReference type="OMA" id="HLFHGWK"/>
<dbReference type="Gene3D" id="3.40.50.300">
    <property type="entry name" value="P-loop containing nucleotide triphosphate hydrolases"/>
    <property type="match status" value="1"/>
</dbReference>
<dbReference type="Proteomes" id="UP000824469">
    <property type="component" value="Unassembled WGS sequence"/>
</dbReference>
<evidence type="ECO:0000313" key="4">
    <source>
        <dbReference type="EMBL" id="KAH9312104.1"/>
    </source>
</evidence>
<evidence type="ECO:0000259" key="2">
    <source>
        <dbReference type="Pfam" id="PF00004"/>
    </source>
</evidence>
<feature type="non-terminal residue" evidence="4">
    <location>
        <position position="983"/>
    </location>
</feature>
<proteinExistence type="predicted"/>
<feature type="domain" description="Peptidase M41" evidence="3">
    <location>
        <begin position="783"/>
        <end position="960"/>
    </location>
</feature>
<dbReference type="InterPro" id="IPR003959">
    <property type="entry name" value="ATPase_AAA_core"/>
</dbReference>
<dbReference type="SUPFAM" id="SSF140990">
    <property type="entry name" value="FtsH protease domain-like"/>
    <property type="match status" value="1"/>
</dbReference>
<name>A0AA38FZN0_TAXCH</name>
<dbReference type="PANTHER" id="PTHR23076">
    <property type="entry name" value="METALLOPROTEASE M41 FTSH"/>
    <property type="match status" value="1"/>
</dbReference>
<keyword evidence="1" id="KW-0472">Membrane</keyword>
<dbReference type="FunFam" id="3.40.50.300:FF:002568">
    <property type="entry name" value="Cell division protein (FtsH)"/>
    <property type="match status" value="1"/>
</dbReference>
<evidence type="ECO:0000259" key="3">
    <source>
        <dbReference type="Pfam" id="PF01434"/>
    </source>
</evidence>
<protein>
    <recommendedName>
        <fullName evidence="6">ATPase AAA-type core domain-containing protein</fullName>
    </recommendedName>
</protein>
<reference evidence="4 5" key="1">
    <citation type="journal article" date="2021" name="Nat. Plants">
        <title>The Taxus genome provides insights into paclitaxel biosynthesis.</title>
        <authorList>
            <person name="Xiong X."/>
            <person name="Gou J."/>
            <person name="Liao Q."/>
            <person name="Li Y."/>
            <person name="Zhou Q."/>
            <person name="Bi G."/>
            <person name="Li C."/>
            <person name="Du R."/>
            <person name="Wang X."/>
            <person name="Sun T."/>
            <person name="Guo L."/>
            <person name="Liang H."/>
            <person name="Lu P."/>
            <person name="Wu Y."/>
            <person name="Zhang Z."/>
            <person name="Ro D.K."/>
            <person name="Shang Y."/>
            <person name="Huang S."/>
            <person name="Yan J."/>
        </authorList>
    </citation>
    <scope>NUCLEOTIDE SEQUENCE [LARGE SCALE GENOMIC DNA]</scope>
    <source>
        <strain evidence="4">Ta-2019</strain>
    </source>
</reference>
<dbReference type="SUPFAM" id="SSF52540">
    <property type="entry name" value="P-loop containing nucleoside triphosphate hydrolases"/>
    <property type="match status" value="1"/>
</dbReference>
<evidence type="ECO:0000256" key="1">
    <source>
        <dbReference type="SAM" id="Phobius"/>
    </source>
</evidence>
<dbReference type="GO" id="GO:0004222">
    <property type="term" value="F:metalloendopeptidase activity"/>
    <property type="evidence" value="ECO:0007669"/>
    <property type="project" value="InterPro"/>
</dbReference>
<dbReference type="AlphaFoldDB" id="A0AA38FZN0"/>
<dbReference type="InterPro" id="IPR000642">
    <property type="entry name" value="Peptidase_M41"/>
</dbReference>
<dbReference type="Gene3D" id="1.10.8.60">
    <property type="match status" value="1"/>
</dbReference>
<dbReference type="InterPro" id="IPR037219">
    <property type="entry name" value="Peptidase_M41-like"/>
</dbReference>
<dbReference type="GO" id="GO:0005524">
    <property type="term" value="F:ATP binding"/>
    <property type="evidence" value="ECO:0007669"/>
    <property type="project" value="InterPro"/>
</dbReference>
<dbReference type="GO" id="GO:0006508">
    <property type="term" value="P:proteolysis"/>
    <property type="evidence" value="ECO:0007669"/>
    <property type="project" value="InterPro"/>
</dbReference>
<dbReference type="Pfam" id="PF00004">
    <property type="entry name" value="AAA"/>
    <property type="match status" value="1"/>
</dbReference>
<organism evidence="4 5">
    <name type="scientific">Taxus chinensis</name>
    <name type="common">Chinese yew</name>
    <name type="synonym">Taxus wallichiana var. chinensis</name>
    <dbReference type="NCBI Taxonomy" id="29808"/>
    <lineage>
        <taxon>Eukaryota</taxon>
        <taxon>Viridiplantae</taxon>
        <taxon>Streptophyta</taxon>
        <taxon>Embryophyta</taxon>
        <taxon>Tracheophyta</taxon>
        <taxon>Spermatophyta</taxon>
        <taxon>Pinopsida</taxon>
        <taxon>Pinidae</taxon>
        <taxon>Conifers II</taxon>
        <taxon>Cupressales</taxon>
        <taxon>Taxaceae</taxon>
        <taxon>Taxus</taxon>
    </lineage>
</organism>
<feature type="non-terminal residue" evidence="4">
    <location>
        <position position="1"/>
    </location>
</feature>
<keyword evidence="1" id="KW-1133">Transmembrane helix</keyword>
<dbReference type="GO" id="GO:0016887">
    <property type="term" value="F:ATP hydrolysis activity"/>
    <property type="evidence" value="ECO:0007669"/>
    <property type="project" value="InterPro"/>
</dbReference>
<feature type="domain" description="ATPase AAA-type core" evidence="2">
    <location>
        <begin position="501"/>
        <end position="639"/>
    </location>
</feature>
<dbReference type="GO" id="GO:0004176">
    <property type="term" value="F:ATP-dependent peptidase activity"/>
    <property type="evidence" value="ECO:0007669"/>
    <property type="project" value="InterPro"/>
</dbReference>
<accession>A0AA38FZN0</accession>
<feature type="transmembrane region" description="Helical" evidence="1">
    <location>
        <begin position="369"/>
        <end position="391"/>
    </location>
</feature>
<comment type="caution">
    <text evidence="4">The sequence shown here is derived from an EMBL/GenBank/DDBJ whole genome shotgun (WGS) entry which is preliminary data.</text>
</comment>
<dbReference type="GO" id="GO:0009535">
    <property type="term" value="C:chloroplast thylakoid membrane"/>
    <property type="evidence" value="ECO:0007669"/>
    <property type="project" value="TreeGrafter"/>
</dbReference>
<keyword evidence="1" id="KW-0812">Transmembrane</keyword>
<dbReference type="PANTHER" id="PTHR23076:SF58">
    <property type="entry name" value="INACTIVE ATP-DEPENDENT ZINC METALLOPROTEASE FTSHI 5, CHLOROPLASTIC-RELATED"/>
    <property type="match status" value="1"/>
</dbReference>
<dbReference type="EMBL" id="JAHRHJ020000006">
    <property type="protein sequence ID" value="KAH9312104.1"/>
    <property type="molecule type" value="Genomic_DNA"/>
</dbReference>
<dbReference type="Pfam" id="PF01434">
    <property type="entry name" value="Peptidase_M41"/>
    <property type="match status" value="1"/>
</dbReference>
<dbReference type="Gene3D" id="1.20.58.760">
    <property type="entry name" value="Peptidase M41"/>
    <property type="match status" value="1"/>
</dbReference>